<accession>A0ABV5A8X2</accession>
<proteinExistence type="inferred from homology"/>
<evidence type="ECO:0000256" key="3">
    <source>
        <dbReference type="ARBA" id="ARBA00022544"/>
    </source>
</evidence>
<dbReference type="Gene3D" id="3.30.300.210">
    <property type="entry name" value="Nutrient germinant receptor protein C, domain 3"/>
    <property type="match status" value="1"/>
</dbReference>
<evidence type="ECO:0000256" key="6">
    <source>
        <dbReference type="ARBA" id="ARBA00023139"/>
    </source>
</evidence>
<reference evidence="10 11" key="1">
    <citation type="journal article" date="2024" name="Int. J. Mol. Sci.">
        <title>Exploration of Alicyclobacillus spp. Genome in Search of Antibiotic Resistance.</title>
        <authorList>
            <person name="Bucka-Kolendo J."/>
            <person name="Kiousi D.E."/>
            <person name="Dekowska A."/>
            <person name="Mikolajczuk-Szczyrba A."/>
            <person name="Karadedos D.M."/>
            <person name="Michael P."/>
            <person name="Galanis A."/>
            <person name="Sokolowska B."/>
        </authorList>
    </citation>
    <scope>NUCLEOTIDE SEQUENCE [LARGE SCALE GENOMIC DNA]</scope>
    <source>
        <strain evidence="10 11">KKP 3000</strain>
    </source>
</reference>
<keyword evidence="5" id="KW-0472">Membrane</keyword>
<keyword evidence="7" id="KW-0449">Lipoprotein</keyword>
<comment type="caution">
    <text evidence="10">The sequence shown here is derived from an EMBL/GenBank/DDBJ whole genome shotgun (WGS) entry which is preliminary data.</text>
</comment>
<evidence type="ECO:0000256" key="7">
    <source>
        <dbReference type="ARBA" id="ARBA00023288"/>
    </source>
</evidence>
<evidence type="ECO:0000256" key="1">
    <source>
        <dbReference type="ARBA" id="ARBA00004635"/>
    </source>
</evidence>
<sequence length="374" mass="41059">MLLCLVFPFFLSGCWDAVELQQRAIVLMIGIDPSPEATGDVRVTLQLARPQQLSTPPKPETTSGENSTVVIAENGADVSEAVRKIQLATDRKLFFEHVRAIVVNQAVAKHGMLPMFDSIVQARIAPRDAWLFVSSNSAQEVLGYAPALDAIPSTYLTNFFENRLLLNRSYDATIGGFHQRLLTPGVEPFAIWVGPGIKEFSAPGLKGIAAFSGDKFVGGLDQQEALGWQFITNQFPRSLLTLTCPASRSTTFVVNVRSVKSSITVAKDGASAPHASIQVRVKGWIEGGGCVTESSPEELDTLTRQVEKEVGAMVKSSIMQSQTFDSDLFGFGKKLYLFTPRNWQGDTKWRQAFHKLTVTVKVDAQLAFLQTYQK</sequence>
<dbReference type="EMBL" id="JBDXSU010000001">
    <property type="protein sequence ID" value="MFB5188758.1"/>
    <property type="molecule type" value="Genomic_DNA"/>
</dbReference>
<evidence type="ECO:0000313" key="11">
    <source>
        <dbReference type="Proteomes" id="UP001579974"/>
    </source>
</evidence>
<keyword evidence="4" id="KW-0732">Signal</keyword>
<keyword evidence="6" id="KW-0564">Palmitate</keyword>
<dbReference type="Proteomes" id="UP001579974">
    <property type="component" value="Unassembled WGS sequence"/>
</dbReference>
<gene>
    <name evidence="10" type="ORF">KKP3000_001191</name>
</gene>
<evidence type="ECO:0000256" key="2">
    <source>
        <dbReference type="ARBA" id="ARBA00007886"/>
    </source>
</evidence>
<dbReference type="InterPro" id="IPR008844">
    <property type="entry name" value="Spore_GerAC-like"/>
</dbReference>
<keyword evidence="11" id="KW-1185">Reference proteome</keyword>
<dbReference type="NCBIfam" id="TIGR02887">
    <property type="entry name" value="spore_ger_x_C"/>
    <property type="match status" value="1"/>
</dbReference>
<comment type="subcellular location">
    <subcellularLocation>
        <location evidence="1">Membrane</location>
        <topology evidence="1">Lipid-anchor</topology>
    </subcellularLocation>
</comment>
<dbReference type="RefSeq" id="WP_275476882.1">
    <property type="nucleotide sequence ID" value="NZ_CP162940.1"/>
</dbReference>
<evidence type="ECO:0000256" key="5">
    <source>
        <dbReference type="ARBA" id="ARBA00023136"/>
    </source>
</evidence>
<feature type="domain" description="Spore germination protein N-terminal" evidence="9">
    <location>
        <begin position="16"/>
        <end position="190"/>
    </location>
</feature>
<keyword evidence="3" id="KW-0309">Germination</keyword>
<evidence type="ECO:0000259" key="8">
    <source>
        <dbReference type="Pfam" id="PF05504"/>
    </source>
</evidence>
<protein>
    <submittedName>
        <fullName evidence="10">Ger(X)C family spore germination protein</fullName>
    </submittedName>
</protein>
<dbReference type="Pfam" id="PF25198">
    <property type="entry name" value="Spore_GerAC_N"/>
    <property type="match status" value="1"/>
</dbReference>
<dbReference type="InterPro" id="IPR038501">
    <property type="entry name" value="Spore_GerAC_C_sf"/>
</dbReference>
<evidence type="ECO:0000313" key="10">
    <source>
        <dbReference type="EMBL" id="MFB5188758.1"/>
    </source>
</evidence>
<dbReference type="PANTHER" id="PTHR35789">
    <property type="entry name" value="SPORE GERMINATION PROTEIN B3"/>
    <property type="match status" value="1"/>
</dbReference>
<evidence type="ECO:0000259" key="9">
    <source>
        <dbReference type="Pfam" id="PF25198"/>
    </source>
</evidence>
<dbReference type="InterPro" id="IPR057336">
    <property type="entry name" value="GerAC_N"/>
</dbReference>
<organism evidence="10 11">
    <name type="scientific">Alicyclobacillus fastidiosus</name>
    <dbReference type="NCBI Taxonomy" id="392011"/>
    <lineage>
        <taxon>Bacteria</taxon>
        <taxon>Bacillati</taxon>
        <taxon>Bacillota</taxon>
        <taxon>Bacilli</taxon>
        <taxon>Bacillales</taxon>
        <taxon>Alicyclobacillaceae</taxon>
        <taxon>Alicyclobacillus</taxon>
    </lineage>
</organism>
<evidence type="ECO:0000256" key="4">
    <source>
        <dbReference type="ARBA" id="ARBA00022729"/>
    </source>
</evidence>
<comment type="similarity">
    <text evidence="2">Belongs to the GerABKC lipoprotein family.</text>
</comment>
<name>A0ABV5A8X2_9BACL</name>
<feature type="domain" description="Spore germination GerAC-like C-terminal" evidence="8">
    <location>
        <begin position="206"/>
        <end position="366"/>
    </location>
</feature>
<dbReference type="InterPro" id="IPR046953">
    <property type="entry name" value="Spore_GerAC-like_C"/>
</dbReference>
<dbReference type="Pfam" id="PF05504">
    <property type="entry name" value="Spore_GerAC"/>
    <property type="match status" value="1"/>
</dbReference>
<dbReference type="PANTHER" id="PTHR35789:SF1">
    <property type="entry name" value="SPORE GERMINATION PROTEIN B3"/>
    <property type="match status" value="1"/>
</dbReference>